<dbReference type="SUPFAM" id="SSF49401">
    <property type="entry name" value="Bacterial adhesins"/>
    <property type="match status" value="1"/>
</dbReference>
<dbReference type="Gene3D" id="2.60.40.1090">
    <property type="entry name" value="Fimbrial-type adhesion domain"/>
    <property type="match status" value="1"/>
</dbReference>
<keyword evidence="4" id="KW-0732">Signal</keyword>
<comment type="similarity">
    <text evidence="2">Belongs to the fimbrial protein family.</text>
</comment>
<keyword evidence="3" id="KW-0281">Fimbrium</keyword>
<dbReference type="PANTHER" id="PTHR33420:SF14">
    <property type="entry name" value="TYPE 1 FIMBRIN D-MANNOSE SPECIFIC ADHESIN"/>
    <property type="match status" value="1"/>
</dbReference>
<name>A0AAN1Y850_9ENTR</name>
<sequence length="386" mass="42128">MRITPVKGLLALFMLWTGHSQAANVTCRIPDSRPAQFNEYTFNGFISAGHELPVGTMLYSAKVSTDYVLECTSPDNSAVGTAFDIPNSYEFISIPTRLVPGILDVDGNNVYETNVPGIGVSVTTVFGPPGVGIGSFPMEVKYLDKWVSNKNYTVYYIRLIKTGPVSPGVVNAINFPQVQRVFDTPTAPADVNFSGFPIRHSSTKFNGTIQIVESTCKPEITDMVVDLGSHEVKDFKRENGYFGTPWKDAILRLKDCQLRGYYGSQSFFGPSAEVPGEISQPDPHFRNKIGLSVTAMSSLIAGYNYTMALTPSPNNATGVGIQVRLYDKNGFLSGIPLDGKEIISVPPPPIDTQSIEYHFIARYVAISDVITPGKANGAVVYTLNYY</sequence>
<dbReference type="Pfam" id="PF00419">
    <property type="entry name" value="Fimbrial"/>
    <property type="match status" value="1"/>
</dbReference>
<feature type="signal peptide" evidence="4">
    <location>
        <begin position="1"/>
        <end position="22"/>
    </location>
</feature>
<evidence type="ECO:0000259" key="5">
    <source>
        <dbReference type="Pfam" id="PF00419"/>
    </source>
</evidence>
<accession>A0AAN1Y850</accession>
<dbReference type="Proteomes" id="UP001058353">
    <property type="component" value="Chromosome"/>
</dbReference>
<dbReference type="RefSeq" id="WP_261901736.1">
    <property type="nucleotide sequence ID" value="NZ_AP026407.1"/>
</dbReference>
<dbReference type="PANTHER" id="PTHR33420">
    <property type="entry name" value="FIMBRIAL SUBUNIT ELFA-RELATED"/>
    <property type="match status" value="1"/>
</dbReference>
<dbReference type="InterPro" id="IPR036937">
    <property type="entry name" value="Adhesion_dom_fimbrial_sf"/>
</dbReference>
<proteinExistence type="inferred from homology"/>
<feature type="chain" id="PRO_5042966191" description="Fimbrial-type adhesion domain-containing protein" evidence="4">
    <location>
        <begin position="23"/>
        <end position="386"/>
    </location>
</feature>
<organism evidence="6 7">
    <name type="scientific">Klebsiella quasipneumoniae subsp. quasipneumoniae</name>
    <dbReference type="NCBI Taxonomy" id="1667327"/>
    <lineage>
        <taxon>Bacteria</taxon>
        <taxon>Pseudomonadati</taxon>
        <taxon>Pseudomonadota</taxon>
        <taxon>Gammaproteobacteria</taxon>
        <taxon>Enterobacterales</taxon>
        <taxon>Enterobacteriaceae</taxon>
        <taxon>Klebsiella/Raoultella group</taxon>
        <taxon>Klebsiella</taxon>
        <taxon>Klebsiella pneumoniae complex</taxon>
    </lineage>
</organism>
<evidence type="ECO:0000256" key="3">
    <source>
        <dbReference type="ARBA" id="ARBA00023263"/>
    </source>
</evidence>
<evidence type="ECO:0000313" key="7">
    <source>
        <dbReference type="Proteomes" id="UP001058353"/>
    </source>
</evidence>
<evidence type="ECO:0000256" key="1">
    <source>
        <dbReference type="ARBA" id="ARBA00004561"/>
    </source>
</evidence>
<reference evidence="6" key="1">
    <citation type="submission" date="2022-07" db="EMBL/GenBank/DDBJ databases">
        <title>Complete genome sequence of carbapenem-resistant Klebsiella spp. in Japan.</title>
        <authorList>
            <person name="Maehana S."/>
            <person name="Suzuki M."/>
            <person name="Kitasato H."/>
        </authorList>
    </citation>
    <scope>NUCLEOTIDE SEQUENCE</scope>
    <source>
        <strain evidence="6">KAM644</strain>
    </source>
</reference>
<dbReference type="GO" id="GO:0043709">
    <property type="term" value="P:cell adhesion involved in single-species biofilm formation"/>
    <property type="evidence" value="ECO:0007669"/>
    <property type="project" value="TreeGrafter"/>
</dbReference>
<evidence type="ECO:0000256" key="2">
    <source>
        <dbReference type="ARBA" id="ARBA00006671"/>
    </source>
</evidence>
<protein>
    <recommendedName>
        <fullName evidence="5">Fimbrial-type adhesion domain-containing protein</fullName>
    </recommendedName>
</protein>
<dbReference type="InterPro" id="IPR050263">
    <property type="entry name" value="Bact_Fimbrial_Adh_Pro"/>
</dbReference>
<dbReference type="AlphaFoldDB" id="A0AAN1Y850"/>
<gene>
    <name evidence="6" type="ORF">KAM644c_39770</name>
</gene>
<evidence type="ECO:0000256" key="4">
    <source>
        <dbReference type="SAM" id="SignalP"/>
    </source>
</evidence>
<dbReference type="GO" id="GO:0009289">
    <property type="term" value="C:pilus"/>
    <property type="evidence" value="ECO:0007669"/>
    <property type="project" value="UniProtKB-SubCell"/>
</dbReference>
<comment type="subcellular location">
    <subcellularLocation>
        <location evidence="1">Fimbrium</location>
    </subcellularLocation>
</comment>
<dbReference type="Gene3D" id="2.60.40.3310">
    <property type="match status" value="1"/>
</dbReference>
<dbReference type="InterPro" id="IPR000259">
    <property type="entry name" value="Adhesion_dom_fimbrial"/>
</dbReference>
<feature type="domain" description="Fimbrial-type adhesion" evidence="5">
    <location>
        <begin position="204"/>
        <end position="385"/>
    </location>
</feature>
<dbReference type="EMBL" id="AP026407">
    <property type="protein sequence ID" value="BDO14911.1"/>
    <property type="molecule type" value="Genomic_DNA"/>
</dbReference>
<dbReference type="InterPro" id="IPR008966">
    <property type="entry name" value="Adhesion_dom_sf"/>
</dbReference>
<evidence type="ECO:0000313" key="6">
    <source>
        <dbReference type="EMBL" id="BDO14911.1"/>
    </source>
</evidence>